<organism evidence="1 2">
    <name type="scientific">Pseudobutyrivibrio xylanivorans</name>
    <dbReference type="NCBI Taxonomy" id="185007"/>
    <lineage>
        <taxon>Bacteria</taxon>
        <taxon>Bacillati</taxon>
        <taxon>Bacillota</taxon>
        <taxon>Clostridia</taxon>
        <taxon>Lachnospirales</taxon>
        <taxon>Lachnospiraceae</taxon>
        <taxon>Pseudobutyrivibrio</taxon>
    </lineage>
</organism>
<dbReference type="EMBL" id="FMWK01000001">
    <property type="protein sequence ID" value="SCZ76287.1"/>
    <property type="molecule type" value="Genomic_DNA"/>
</dbReference>
<accession>A0A1G5RQL1</accession>
<dbReference type="AlphaFoldDB" id="A0A1G5RQL1"/>
<evidence type="ECO:0000313" key="1">
    <source>
        <dbReference type="EMBL" id="SCZ76287.1"/>
    </source>
</evidence>
<dbReference type="Proteomes" id="UP000199428">
    <property type="component" value="Unassembled WGS sequence"/>
</dbReference>
<proteinExistence type="predicted"/>
<reference evidence="1 2" key="1">
    <citation type="submission" date="2016-10" db="EMBL/GenBank/DDBJ databases">
        <authorList>
            <person name="de Groot N.N."/>
        </authorList>
    </citation>
    <scope>NUCLEOTIDE SEQUENCE [LARGE SCALE GENOMIC DNA]</scope>
    <source>
        <strain evidence="1 2">DSM 10317</strain>
    </source>
</reference>
<name>A0A1G5RQL1_PSEXY</name>
<sequence length="92" mass="10876">MDNELRDLHKRMEEVHGRVDVLFKTAKIPTMLMSEYKNKVDQYENMFDTVETMKKMVETDEAVAQLVVQQKEILNKRIKCELELARKAQSCI</sequence>
<protein>
    <submittedName>
        <fullName evidence="1">Uncharacterized protein</fullName>
    </submittedName>
</protein>
<evidence type="ECO:0000313" key="2">
    <source>
        <dbReference type="Proteomes" id="UP000199428"/>
    </source>
</evidence>
<dbReference type="RefSeq" id="WP_028247613.1">
    <property type="nucleotide sequence ID" value="NZ_FMWK01000001.1"/>
</dbReference>
<gene>
    <name evidence="1" type="ORF">SAMN02910350_00176</name>
</gene>